<name>A0ABT8CYS9_9FLAO</name>
<proteinExistence type="predicted"/>
<keyword evidence="1" id="KW-0805">Transcription regulation</keyword>
<dbReference type="SUPFAM" id="SSF46689">
    <property type="entry name" value="Homeodomain-like"/>
    <property type="match status" value="1"/>
</dbReference>
<evidence type="ECO:0000256" key="3">
    <source>
        <dbReference type="ARBA" id="ARBA00023163"/>
    </source>
</evidence>
<dbReference type="InterPro" id="IPR018060">
    <property type="entry name" value="HTH_AraC"/>
</dbReference>
<gene>
    <name evidence="5" type="ORF">QW060_13615</name>
</gene>
<dbReference type="InterPro" id="IPR018062">
    <property type="entry name" value="HTH_AraC-typ_CS"/>
</dbReference>
<dbReference type="Pfam" id="PF12833">
    <property type="entry name" value="HTH_18"/>
    <property type="match status" value="1"/>
</dbReference>
<dbReference type="InterPro" id="IPR009057">
    <property type="entry name" value="Homeodomain-like_sf"/>
</dbReference>
<sequence length="176" mass="20480">MKVLIKNMVSVRCKMIVEGALDILNIEYESIELGIIKTKKNLLQDTLEVLNNLLKTYELEIIYDKEAIIIEKTKILITQRLNTVTDSKEESLGSYLSKELNYNYQYIAKIFSKSQGMTLHKYFIFKKIEKIKQLLFTNAFTISEISEKMNFSNISHLSFQFKKETGLTPTAYRISV</sequence>
<dbReference type="PANTHER" id="PTHR43280">
    <property type="entry name" value="ARAC-FAMILY TRANSCRIPTIONAL REGULATOR"/>
    <property type="match status" value="1"/>
</dbReference>
<evidence type="ECO:0000256" key="2">
    <source>
        <dbReference type="ARBA" id="ARBA00023125"/>
    </source>
</evidence>
<organism evidence="5 6">
    <name type="scientific">Paenimyroides ceti</name>
    <dbReference type="NCBI Taxonomy" id="395087"/>
    <lineage>
        <taxon>Bacteria</taxon>
        <taxon>Pseudomonadati</taxon>
        <taxon>Bacteroidota</taxon>
        <taxon>Flavobacteriia</taxon>
        <taxon>Flavobacteriales</taxon>
        <taxon>Flavobacteriaceae</taxon>
        <taxon>Paenimyroides</taxon>
    </lineage>
</organism>
<dbReference type="EMBL" id="JAUFQU010000001">
    <property type="protein sequence ID" value="MDN3708144.1"/>
    <property type="molecule type" value="Genomic_DNA"/>
</dbReference>
<keyword evidence="6" id="KW-1185">Reference proteome</keyword>
<feature type="domain" description="HTH araC/xylS-type" evidence="4">
    <location>
        <begin position="96"/>
        <end position="175"/>
    </location>
</feature>
<dbReference type="Proteomes" id="UP001242368">
    <property type="component" value="Unassembled WGS sequence"/>
</dbReference>
<protein>
    <submittedName>
        <fullName evidence="5">AraC family transcriptional regulator</fullName>
    </submittedName>
</protein>
<comment type="caution">
    <text evidence="5">The sequence shown here is derived from an EMBL/GenBank/DDBJ whole genome shotgun (WGS) entry which is preliminary data.</text>
</comment>
<dbReference type="PROSITE" id="PS01124">
    <property type="entry name" value="HTH_ARAC_FAMILY_2"/>
    <property type="match status" value="1"/>
</dbReference>
<evidence type="ECO:0000313" key="6">
    <source>
        <dbReference type="Proteomes" id="UP001242368"/>
    </source>
</evidence>
<dbReference type="PROSITE" id="PS00041">
    <property type="entry name" value="HTH_ARAC_FAMILY_1"/>
    <property type="match status" value="1"/>
</dbReference>
<dbReference type="SMART" id="SM00342">
    <property type="entry name" value="HTH_ARAC"/>
    <property type="match status" value="1"/>
</dbReference>
<evidence type="ECO:0000313" key="5">
    <source>
        <dbReference type="EMBL" id="MDN3708144.1"/>
    </source>
</evidence>
<dbReference type="PANTHER" id="PTHR43280:SF28">
    <property type="entry name" value="HTH-TYPE TRANSCRIPTIONAL ACTIVATOR RHAS"/>
    <property type="match status" value="1"/>
</dbReference>
<evidence type="ECO:0000259" key="4">
    <source>
        <dbReference type="PROSITE" id="PS01124"/>
    </source>
</evidence>
<dbReference type="RefSeq" id="WP_290364026.1">
    <property type="nucleotide sequence ID" value="NZ_JAUFQU010000001.1"/>
</dbReference>
<dbReference type="Gene3D" id="1.10.10.60">
    <property type="entry name" value="Homeodomain-like"/>
    <property type="match status" value="1"/>
</dbReference>
<accession>A0ABT8CYS9</accession>
<evidence type="ECO:0000256" key="1">
    <source>
        <dbReference type="ARBA" id="ARBA00023015"/>
    </source>
</evidence>
<reference evidence="6" key="1">
    <citation type="journal article" date="2019" name="Int. J. Syst. Evol. Microbiol.">
        <title>The Global Catalogue of Microorganisms (GCM) 10K type strain sequencing project: providing services to taxonomists for standard genome sequencing and annotation.</title>
        <authorList>
            <consortium name="The Broad Institute Genomics Platform"/>
            <consortium name="The Broad Institute Genome Sequencing Center for Infectious Disease"/>
            <person name="Wu L."/>
            <person name="Ma J."/>
        </authorList>
    </citation>
    <scope>NUCLEOTIDE SEQUENCE [LARGE SCALE GENOMIC DNA]</scope>
    <source>
        <strain evidence="6">CECT 7184</strain>
    </source>
</reference>
<keyword evidence="2" id="KW-0238">DNA-binding</keyword>
<keyword evidence="3" id="KW-0804">Transcription</keyword>